<accession>A0A5S9XR36</accession>
<evidence type="ECO:0000256" key="8">
    <source>
        <dbReference type="ARBA" id="ARBA00023157"/>
    </source>
</evidence>
<dbReference type="GO" id="GO:0005576">
    <property type="term" value="C:extracellular region"/>
    <property type="evidence" value="ECO:0007669"/>
    <property type="project" value="UniProtKB-SubCell"/>
</dbReference>
<feature type="chain" id="PRO_5024815430" evidence="9">
    <location>
        <begin position="24"/>
        <end position="117"/>
    </location>
</feature>
<name>A0A5S9XR36_ARATH</name>
<dbReference type="GO" id="GO:0050832">
    <property type="term" value="P:defense response to fungus"/>
    <property type="evidence" value="ECO:0007669"/>
    <property type="project" value="UniProtKB-KW"/>
</dbReference>
<keyword evidence="3" id="KW-0964">Secreted</keyword>
<feature type="signal peptide" evidence="9">
    <location>
        <begin position="1"/>
        <end position="23"/>
    </location>
</feature>
<comment type="similarity">
    <text evidence="2">Belongs to the DEFL family.</text>
</comment>
<evidence type="ECO:0000256" key="4">
    <source>
        <dbReference type="ARBA" id="ARBA00022529"/>
    </source>
</evidence>
<dbReference type="PANTHER" id="PTHR34450:SF6">
    <property type="entry name" value="DEFENSIN-LIKE PROTEIN 241-RELATED"/>
    <property type="match status" value="1"/>
</dbReference>
<comment type="subcellular location">
    <subcellularLocation>
        <location evidence="1">Secreted</location>
    </subcellularLocation>
</comment>
<evidence type="ECO:0000256" key="7">
    <source>
        <dbReference type="ARBA" id="ARBA00022821"/>
    </source>
</evidence>
<keyword evidence="8" id="KW-1015">Disulfide bond</keyword>
<evidence type="ECO:0000313" key="11">
    <source>
        <dbReference type="Proteomes" id="UP000434276"/>
    </source>
</evidence>
<evidence type="ECO:0000313" key="10">
    <source>
        <dbReference type="EMBL" id="CAA0394557.1"/>
    </source>
</evidence>
<protein>
    <submittedName>
        <fullName evidence="10">Uncharacterized protein</fullName>
    </submittedName>
</protein>
<keyword evidence="6 9" id="KW-0732">Signal</keyword>
<evidence type="ECO:0000256" key="9">
    <source>
        <dbReference type="SAM" id="SignalP"/>
    </source>
</evidence>
<keyword evidence="7" id="KW-0611">Plant defense</keyword>
<evidence type="ECO:0000256" key="3">
    <source>
        <dbReference type="ARBA" id="ARBA00022525"/>
    </source>
</evidence>
<evidence type="ECO:0000256" key="5">
    <source>
        <dbReference type="ARBA" id="ARBA00022577"/>
    </source>
</evidence>
<dbReference type="AlphaFoldDB" id="A0A5S9XR36"/>
<keyword evidence="5" id="KW-0295">Fungicide</keyword>
<dbReference type="PANTHER" id="PTHR34450">
    <property type="entry name" value="DEFENSIN-LIKE PROTEIN 245-RELATED"/>
    <property type="match status" value="1"/>
</dbReference>
<gene>
    <name evidence="10" type="ORF">C24_LOCUS17556</name>
</gene>
<sequence length="117" mass="13095">MRHATSPIVFCFLIFLVMNHVKGQAKKKPCPIGLHTYGKCGTDRAKFCFSEIESKLSFSKQVLNTISSCRCDDDRQGNKDYIGANVIEEKAVLAPQIDELHGSKMFFCLISATYLSL</sequence>
<evidence type="ECO:0000256" key="1">
    <source>
        <dbReference type="ARBA" id="ARBA00004613"/>
    </source>
</evidence>
<keyword evidence="4" id="KW-0929">Antimicrobial</keyword>
<evidence type="ECO:0000256" key="2">
    <source>
        <dbReference type="ARBA" id="ARBA00006722"/>
    </source>
</evidence>
<evidence type="ECO:0000256" key="6">
    <source>
        <dbReference type="ARBA" id="ARBA00022729"/>
    </source>
</evidence>
<dbReference type="Pfam" id="PF06876">
    <property type="entry name" value="SCRL"/>
    <property type="match status" value="1"/>
</dbReference>
<dbReference type="EMBL" id="CACSHJ010000095">
    <property type="protein sequence ID" value="CAA0394557.1"/>
    <property type="molecule type" value="Genomic_DNA"/>
</dbReference>
<reference evidence="10 11" key="1">
    <citation type="submission" date="2019-12" db="EMBL/GenBank/DDBJ databases">
        <authorList>
            <person name="Jiao W.-B."/>
            <person name="Schneeberger K."/>
        </authorList>
    </citation>
    <scope>NUCLEOTIDE SEQUENCE [LARGE SCALE GENOMIC DNA]</scope>
    <source>
        <strain evidence="11">cv. C24</strain>
    </source>
</reference>
<dbReference type="GO" id="GO:0031640">
    <property type="term" value="P:killing of cells of another organism"/>
    <property type="evidence" value="ECO:0007669"/>
    <property type="project" value="UniProtKB-KW"/>
</dbReference>
<dbReference type="Proteomes" id="UP000434276">
    <property type="component" value="Unassembled WGS sequence"/>
</dbReference>
<dbReference type="ExpressionAtlas" id="A0A5S9XR36">
    <property type="expression patterns" value="baseline and differential"/>
</dbReference>
<proteinExistence type="inferred from homology"/>
<organism evidence="10 11">
    <name type="scientific">Arabidopsis thaliana</name>
    <name type="common">Mouse-ear cress</name>
    <dbReference type="NCBI Taxonomy" id="3702"/>
    <lineage>
        <taxon>Eukaryota</taxon>
        <taxon>Viridiplantae</taxon>
        <taxon>Streptophyta</taxon>
        <taxon>Embryophyta</taxon>
        <taxon>Tracheophyta</taxon>
        <taxon>Spermatophyta</taxon>
        <taxon>Magnoliopsida</taxon>
        <taxon>eudicotyledons</taxon>
        <taxon>Gunneridae</taxon>
        <taxon>Pentapetalae</taxon>
        <taxon>rosids</taxon>
        <taxon>malvids</taxon>
        <taxon>Brassicales</taxon>
        <taxon>Brassicaceae</taxon>
        <taxon>Camelineae</taxon>
        <taxon>Arabidopsis</taxon>
    </lineage>
</organism>
<dbReference type="InterPro" id="IPR010682">
    <property type="entry name" value="SCRL"/>
</dbReference>
<dbReference type="GO" id="GO:0007165">
    <property type="term" value="P:signal transduction"/>
    <property type="evidence" value="ECO:0007669"/>
    <property type="project" value="InterPro"/>
</dbReference>